<protein>
    <submittedName>
        <fullName evidence="1">Uncharacterized protein</fullName>
    </submittedName>
</protein>
<comment type="caution">
    <text evidence="1">The sequence shown here is derived from an EMBL/GenBank/DDBJ whole genome shotgun (WGS) entry which is preliminary data.</text>
</comment>
<sequence length="128" mass="14938">MSFDLLLYFILPASEYVRTALHASLEFFFLFKRSSFCLSVSVACSINLTELHYSFVLLLLRNYNRKFTSIIKFFQSIANSKRCWKKNPQDNLTKKITSLLSLKDGNIAEELSFSNKKYLKIKKSTANW</sequence>
<reference evidence="1 2" key="1">
    <citation type="journal article" date="2018" name="Sci. Rep.">
        <title>Genomic signatures of local adaptation to the degree of environmental predictability in rotifers.</title>
        <authorList>
            <person name="Franch-Gras L."/>
            <person name="Hahn C."/>
            <person name="Garcia-Roger E.M."/>
            <person name="Carmona M.J."/>
            <person name="Serra M."/>
            <person name="Gomez A."/>
        </authorList>
    </citation>
    <scope>NUCLEOTIDE SEQUENCE [LARGE SCALE GENOMIC DNA]</scope>
    <source>
        <strain evidence="1">HYR1</strain>
    </source>
</reference>
<evidence type="ECO:0000313" key="2">
    <source>
        <dbReference type="Proteomes" id="UP000276133"/>
    </source>
</evidence>
<dbReference type="EMBL" id="REGN01000010">
    <property type="protein sequence ID" value="RNA45181.1"/>
    <property type="molecule type" value="Genomic_DNA"/>
</dbReference>
<evidence type="ECO:0000313" key="1">
    <source>
        <dbReference type="EMBL" id="RNA45181.1"/>
    </source>
</evidence>
<proteinExistence type="predicted"/>
<dbReference type="Proteomes" id="UP000276133">
    <property type="component" value="Unassembled WGS sequence"/>
</dbReference>
<keyword evidence="2" id="KW-1185">Reference proteome</keyword>
<dbReference type="AlphaFoldDB" id="A0A3M7TDL0"/>
<accession>A0A3M7TDL0</accession>
<gene>
    <name evidence="1" type="ORF">BpHYR1_003448</name>
</gene>
<organism evidence="1 2">
    <name type="scientific">Brachionus plicatilis</name>
    <name type="common">Marine rotifer</name>
    <name type="synonym">Brachionus muelleri</name>
    <dbReference type="NCBI Taxonomy" id="10195"/>
    <lineage>
        <taxon>Eukaryota</taxon>
        <taxon>Metazoa</taxon>
        <taxon>Spiralia</taxon>
        <taxon>Gnathifera</taxon>
        <taxon>Rotifera</taxon>
        <taxon>Eurotatoria</taxon>
        <taxon>Monogononta</taxon>
        <taxon>Pseudotrocha</taxon>
        <taxon>Ploima</taxon>
        <taxon>Brachionidae</taxon>
        <taxon>Brachionus</taxon>
    </lineage>
</organism>
<name>A0A3M7TDL0_BRAPC</name>